<dbReference type="Gene3D" id="3.30.70.2450">
    <property type="match status" value="1"/>
</dbReference>
<dbReference type="RefSeq" id="WP_214394263.1">
    <property type="nucleotide sequence ID" value="NZ_JAHBOL010000008.1"/>
</dbReference>
<dbReference type="InterPro" id="IPR002938">
    <property type="entry name" value="FAD-bd"/>
</dbReference>
<accession>A0ABS6HGV7</accession>
<keyword evidence="5" id="KW-0503">Monooxygenase</keyword>
<organism evidence="5 6">
    <name type="scientific">Mycolicibacterium goodii</name>
    <name type="common">Mycobacterium goodii</name>
    <dbReference type="NCBI Taxonomy" id="134601"/>
    <lineage>
        <taxon>Bacteria</taxon>
        <taxon>Bacillati</taxon>
        <taxon>Actinomycetota</taxon>
        <taxon>Actinomycetes</taxon>
        <taxon>Mycobacteriales</taxon>
        <taxon>Mycobacteriaceae</taxon>
        <taxon>Mycolicibacterium</taxon>
    </lineage>
</organism>
<keyword evidence="5" id="KW-0560">Oxidoreductase</keyword>
<dbReference type="PRINTS" id="PR00420">
    <property type="entry name" value="RNGMNOXGNASE"/>
</dbReference>
<dbReference type="InterPro" id="IPR050641">
    <property type="entry name" value="RIFMO-like"/>
</dbReference>
<dbReference type="GO" id="GO:0004497">
    <property type="term" value="F:monooxygenase activity"/>
    <property type="evidence" value="ECO:0007669"/>
    <property type="project" value="UniProtKB-KW"/>
</dbReference>
<evidence type="ECO:0000313" key="6">
    <source>
        <dbReference type="Proteomes" id="UP000696413"/>
    </source>
</evidence>
<keyword evidence="6" id="KW-1185">Reference proteome</keyword>
<evidence type="ECO:0000256" key="2">
    <source>
        <dbReference type="ARBA" id="ARBA00022630"/>
    </source>
</evidence>
<keyword evidence="3" id="KW-0274">FAD</keyword>
<dbReference type="EMBL" id="JAHBOM010000002">
    <property type="protein sequence ID" value="MBU8821897.1"/>
    <property type="molecule type" value="Genomic_DNA"/>
</dbReference>
<evidence type="ECO:0000256" key="1">
    <source>
        <dbReference type="ARBA" id="ARBA00001974"/>
    </source>
</evidence>
<dbReference type="InterPro" id="IPR036188">
    <property type="entry name" value="FAD/NAD-bd_sf"/>
</dbReference>
<comment type="cofactor">
    <cofactor evidence="1">
        <name>FAD</name>
        <dbReference type="ChEBI" id="CHEBI:57692"/>
    </cofactor>
</comment>
<evidence type="ECO:0000259" key="4">
    <source>
        <dbReference type="Pfam" id="PF01494"/>
    </source>
</evidence>
<dbReference type="PANTHER" id="PTHR43004:SF19">
    <property type="entry name" value="BINDING MONOOXYGENASE, PUTATIVE (JCVI)-RELATED"/>
    <property type="match status" value="1"/>
</dbReference>
<dbReference type="Gene3D" id="3.40.30.120">
    <property type="match status" value="1"/>
</dbReference>
<feature type="domain" description="FAD-binding" evidence="4">
    <location>
        <begin position="12"/>
        <end position="364"/>
    </location>
</feature>
<dbReference type="Gene3D" id="3.50.50.60">
    <property type="entry name" value="FAD/NAD(P)-binding domain"/>
    <property type="match status" value="2"/>
</dbReference>
<evidence type="ECO:0000256" key="3">
    <source>
        <dbReference type="ARBA" id="ARBA00022827"/>
    </source>
</evidence>
<dbReference type="SUPFAM" id="SSF51905">
    <property type="entry name" value="FAD/NAD(P)-binding domain"/>
    <property type="match status" value="1"/>
</dbReference>
<comment type="caution">
    <text evidence="5">The sequence shown here is derived from an EMBL/GenBank/DDBJ whole genome shotgun (WGS) entry which is preliminary data.</text>
</comment>
<reference evidence="5 6" key="1">
    <citation type="submission" date="2021-05" db="EMBL/GenBank/DDBJ databases">
        <title>Draft Genome Sequences of Clinical Respiratory Isolates of Mycobacterium goodii Recovered in Ireland.</title>
        <authorList>
            <person name="Flanagan P.R."/>
            <person name="Mok S."/>
            <person name="Roycroft E."/>
            <person name="Rogers T.R."/>
            <person name="Fitzgibbon M."/>
        </authorList>
    </citation>
    <scope>NUCLEOTIDE SEQUENCE [LARGE SCALE GENOMIC DNA]</scope>
    <source>
        <strain evidence="5 6">14IE55</strain>
    </source>
</reference>
<protein>
    <submittedName>
        <fullName evidence="5">FAD-dependent monooxygenase</fullName>
    </submittedName>
</protein>
<dbReference type="Pfam" id="PF01494">
    <property type="entry name" value="FAD_binding_3"/>
    <property type="match status" value="1"/>
</dbReference>
<keyword evidence="2" id="KW-0285">Flavoprotein</keyword>
<name>A0ABS6HGV7_MYCGD</name>
<dbReference type="Proteomes" id="UP000696413">
    <property type="component" value="Unassembled WGS sequence"/>
</dbReference>
<evidence type="ECO:0000313" key="5">
    <source>
        <dbReference type="EMBL" id="MBU8821897.1"/>
    </source>
</evidence>
<sequence>MNTQDLTGRDQAEVVISGAGPNGLLLAGELALAGVRPVVLEQLTEPSSELKANGIIGQVHRVLEMRGLYQLLTGSGAPPQPLDGHIFAGMRVPFTGVAHNPMYGMFIKQPQVVRRLTDWVRGLGVEIRWGHRLADVVQTHGGVELGVESPHGNYRQGAAYLIGADGGRSTVRKLMGIGFPGITSAVVARVGHVAIPDRLRVQGALDVPGLGRIPFGHNRFDRGVLIYMEFEPGRPMVGTIEYGTLLPDDAPPMTVDELRDSVTRILGVEVPMEPPPGPGPHALRRINGQNTRQAEQYRVGNVFLIGDAAHVHSALGGPGLNLGMQDAMNLGWKLAAAVHGWAPPGLLDTYHSERHPAGERVLMQSMAQTALLAGGPEIGALRTLVGELLATTAGAEHIAHVLAGADVRYDVRDRHPLSGRLVPEVVFDDGRRVADLMRAGRPVLLDLDGGAHAAAALDWRDRVDLITAATAATSERPAPALLIRPDGYVAWAATESSSDDHERLRRALVRWFGERHARLAYA</sequence>
<dbReference type="Pfam" id="PF21274">
    <property type="entry name" value="Rng_hyd_C"/>
    <property type="match status" value="1"/>
</dbReference>
<dbReference type="PANTHER" id="PTHR43004">
    <property type="entry name" value="TRK SYSTEM POTASSIUM UPTAKE PROTEIN"/>
    <property type="match status" value="1"/>
</dbReference>
<proteinExistence type="predicted"/>
<gene>
    <name evidence="5" type="ORF">KL859_03300</name>
</gene>